<dbReference type="EMBL" id="CP016621">
    <property type="protein sequence ID" value="ANY85529.1"/>
    <property type="molecule type" value="Genomic_DNA"/>
</dbReference>
<dbReference type="OrthoDB" id="7279125at2"/>
<dbReference type="SUPFAM" id="SSF52540">
    <property type="entry name" value="P-loop containing nucleoside triphosphate hydrolases"/>
    <property type="match status" value="1"/>
</dbReference>
<proteinExistence type="predicted"/>
<dbReference type="RefSeq" id="WP_099516298.1">
    <property type="nucleotide sequence ID" value="NZ_CP016621.1"/>
</dbReference>
<reference evidence="1" key="1">
    <citation type="submission" date="2016-07" db="EMBL/GenBank/DDBJ databases">
        <title>Microvirga ossetica sp. nov. a new species of rhizobia isolated from root nodules of the legume species Vicia alpestris Steven originated from North Ossetia region in the Caucasus.</title>
        <authorList>
            <person name="Safronova V.I."/>
            <person name="Kuznetsova I.G."/>
            <person name="Sazanova A.L."/>
            <person name="Belimov A."/>
            <person name="Andronov E."/>
            <person name="Osledkin Y.S."/>
            <person name="Onishchuk O.P."/>
            <person name="Kurchak O.N."/>
            <person name="Shaposhnikov A.I."/>
            <person name="Willems A."/>
            <person name="Tikhonovich I.A."/>
        </authorList>
    </citation>
    <scope>NUCLEOTIDE SEQUENCE [LARGE SCALE GENOMIC DNA]</scope>
    <source>
        <strain evidence="1">V5/3M</strain>
        <plasmid evidence="1">unnamed5</plasmid>
    </source>
</reference>
<name>A0A1B2EZV6_9HYPH</name>
<gene>
    <name evidence="1" type="ORF">BB934_45765</name>
</gene>
<sequence>MATKNALQIEAPAEDVNADVKHFGATESDKGGAGKSIINRVHGEVLRLRGIKTHLYDGDAGTQTLLTQLGTRDEKGRIAPKQEASEGVDFYDITDVNQRTRFLDSTEDDARVILHDHPGGAYAALARIIDSGDRDAQNNMDLSGIADVLRSAPVSPFFFHALTHEEPSTASVNRYIKAFEGPHFRHVVFINKQWGKLPGNFPFWFGFRDHEGNTVGGKTRERLLASGGIELWWPVLQSECAAKVSFYKIPFHQAGNDKRLSVTERGQAKKFWEEASAVVDESLKYLGL</sequence>
<keyword evidence="1" id="KW-0614">Plasmid</keyword>
<dbReference type="InterPro" id="IPR027417">
    <property type="entry name" value="P-loop_NTPase"/>
</dbReference>
<evidence type="ECO:0000313" key="1">
    <source>
        <dbReference type="EMBL" id="ANY85529.1"/>
    </source>
</evidence>
<organism evidence="1">
    <name type="scientific">Microvirga ossetica</name>
    <dbReference type="NCBI Taxonomy" id="1882682"/>
    <lineage>
        <taxon>Bacteria</taxon>
        <taxon>Pseudomonadati</taxon>
        <taxon>Pseudomonadota</taxon>
        <taxon>Alphaproteobacteria</taxon>
        <taxon>Hyphomicrobiales</taxon>
        <taxon>Methylobacteriaceae</taxon>
        <taxon>Microvirga</taxon>
    </lineage>
</organism>
<dbReference type="AlphaFoldDB" id="A0A1B2EZV6"/>
<dbReference type="KEGG" id="moc:BB934_45765"/>
<geneLocation type="plasmid" evidence="1">
    <name>unnamed5</name>
</geneLocation>
<protein>
    <submittedName>
        <fullName evidence="1">Uncharacterized protein</fullName>
    </submittedName>
</protein>
<accession>A0A1B2EZV6</accession>